<dbReference type="InterPro" id="IPR002108">
    <property type="entry name" value="ADF-H"/>
</dbReference>
<reference evidence="2 3" key="1">
    <citation type="submission" date="2024-02" db="EMBL/GenBank/DDBJ databases">
        <authorList>
            <person name="Daric V."/>
            <person name="Darras S."/>
        </authorList>
    </citation>
    <scope>NUCLEOTIDE SEQUENCE [LARGE SCALE GENOMIC DNA]</scope>
</reference>
<organism evidence="2 3">
    <name type="scientific">Clavelina lepadiformis</name>
    <name type="common">Light-bulb sea squirt</name>
    <name type="synonym">Ascidia lepadiformis</name>
    <dbReference type="NCBI Taxonomy" id="159417"/>
    <lineage>
        <taxon>Eukaryota</taxon>
        <taxon>Metazoa</taxon>
        <taxon>Chordata</taxon>
        <taxon>Tunicata</taxon>
        <taxon>Ascidiacea</taxon>
        <taxon>Aplousobranchia</taxon>
        <taxon>Clavelinidae</taxon>
        <taxon>Clavelina</taxon>
    </lineage>
</organism>
<gene>
    <name evidence="2" type="ORF">CVLEPA_LOCUS2281</name>
</gene>
<evidence type="ECO:0000313" key="3">
    <source>
        <dbReference type="Proteomes" id="UP001642483"/>
    </source>
</evidence>
<feature type="domain" description="ADF-H" evidence="1">
    <location>
        <begin position="4"/>
        <end position="106"/>
    </location>
</feature>
<dbReference type="Gene3D" id="3.40.20.10">
    <property type="entry name" value="Severin"/>
    <property type="match status" value="1"/>
</dbReference>
<dbReference type="InterPro" id="IPR029006">
    <property type="entry name" value="ADF-H/Gelsolin-like_dom_sf"/>
</dbReference>
<dbReference type="EMBL" id="CAWYQH010000001">
    <property type="protein sequence ID" value="CAK8672571.1"/>
    <property type="molecule type" value="Genomic_DNA"/>
</dbReference>
<protein>
    <recommendedName>
        <fullName evidence="1">ADF-H domain-containing protein</fullName>
    </recommendedName>
</protein>
<accession>A0ABP0EZL9</accession>
<sequence>MVGKDAKDELRKIQSTDYRFGCLKLKIHFEIGLIDVVSRLDQSIVSFEEMIRNCHHDECCWLVFRYKFTFRERAITCVVLFIWAPLQYNDQIRKAYTNAVYLIKRHAVPFVTIAHSRNQFTESDLIDLLTAEMESGEQR</sequence>
<evidence type="ECO:0000313" key="2">
    <source>
        <dbReference type="EMBL" id="CAK8672571.1"/>
    </source>
</evidence>
<evidence type="ECO:0000259" key="1">
    <source>
        <dbReference type="Pfam" id="PF00241"/>
    </source>
</evidence>
<comment type="caution">
    <text evidence="2">The sequence shown here is derived from an EMBL/GenBank/DDBJ whole genome shotgun (WGS) entry which is preliminary data.</text>
</comment>
<proteinExistence type="predicted"/>
<dbReference type="Proteomes" id="UP001642483">
    <property type="component" value="Unassembled WGS sequence"/>
</dbReference>
<dbReference type="Pfam" id="PF00241">
    <property type="entry name" value="Cofilin_ADF"/>
    <property type="match status" value="1"/>
</dbReference>
<keyword evidence="3" id="KW-1185">Reference proteome</keyword>
<name>A0ABP0EZL9_CLALP</name>
<dbReference type="SUPFAM" id="SSF55753">
    <property type="entry name" value="Actin depolymerizing proteins"/>
    <property type="match status" value="1"/>
</dbReference>